<dbReference type="GO" id="GO:0008270">
    <property type="term" value="F:zinc ion binding"/>
    <property type="evidence" value="ECO:0007669"/>
    <property type="project" value="UniProtKB-UniRule"/>
</dbReference>
<reference evidence="11" key="1">
    <citation type="submission" date="2016-10" db="EMBL/GenBank/DDBJ databases">
        <authorList>
            <person name="Varghese N."/>
            <person name="Submissions S."/>
        </authorList>
    </citation>
    <scope>NUCLEOTIDE SEQUENCE [LARGE SCALE GENOMIC DNA]</scope>
    <source>
        <strain evidence="11">DSM 18887</strain>
    </source>
</reference>
<dbReference type="RefSeq" id="WP_091361624.1">
    <property type="nucleotide sequence ID" value="NZ_AP025284.1"/>
</dbReference>
<dbReference type="FunFam" id="3.40.50.620:FF:000093">
    <property type="entry name" value="Glutamyl-Q tRNA(Asp) synthetase"/>
    <property type="match status" value="1"/>
</dbReference>
<dbReference type="PRINTS" id="PR00987">
    <property type="entry name" value="TRNASYNTHGLU"/>
</dbReference>
<dbReference type="GO" id="GO:0005524">
    <property type="term" value="F:ATP binding"/>
    <property type="evidence" value="ECO:0007669"/>
    <property type="project" value="UniProtKB-KW"/>
</dbReference>
<dbReference type="HAMAP" id="MF_01428">
    <property type="entry name" value="Glu_Q_tRNA_synth"/>
    <property type="match status" value="1"/>
</dbReference>
<evidence type="ECO:0000256" key="4">
    <source>
        <dbReference type="ARBA" id="ARBA00022833"/>
    </source>
</evidence>
<comment type="function">
    <text evidence="7">Catalyzes the tRNA-independent activation of glutamate in presence of ATP and the subsequent transfer of glutamate onto a tRNA(Asp). Glutamate is transferred on the 2-amino-5-(4,5-dihydroxy-2-cyclopenten-1-yl) moiety of the queuosine in the wobble position of the QUC anticodon.</text>
</comment>
<sequence length="291" mass="32573">MIYTGRFAPSPTGPLHFGSLLAAVASYLDARAHKGRWLLRIEDLDPPREVEGASDSILKTLEQFGLHWDGEVIRQSDRHAIYSDILSQLIQSGAAYRCSCSRQQIRKRSGGLLYDRYCRNHPPVTDAHCAIRSRCDQDHPFDDRIQGHQQFGDQVEDFVIFRRDGFFAYQLAVTIDDAAQQISHIVRGSDLLDSTPKQIQLQQQLGYPQPAYAHIPVATNIGGQKLSKQTLAPALDEDQALQLIIRALDFLGQQPVAELTDSNIEECLSWASAHWDITAVPKQTGIILEDS</sequence>
<feature type="short sequence motif" description="'HIGH' region" evidence="7">
    <location>
        <begin position="9"/>
        <end position="19"/>
    </location>
</feature>
<dbReference type="GO" id="GO:0005829">
    <property type="term" value="C:cytosol"/>
    <property type="evidence" value="ECO:0007669"/>
    <property type="project" value="TreeGrafter"/>
</dbReference>
<dbReference type="SUPFAM" id="SSF52374">
    <property type="entry name" value="Nucleotidylyl transferase"/>
    <property type="match status" value="1"/>
</dbReference>
<dbReference type="AlphaFoldDB" id="A0A1H9LFY1"/>
<dbReference type="STRING" id="355243.SAMN03080615_03923"/>
<protein>
    <recommendedName>
        <fullName evidence="7">Glutamyl-Q tRNA(Asp) synthetase</fullName>
        <shortName evidence="7">Glu-Q-RSs</shortName>
        <ecNumber evidence="7">6.1.1.-</ecNumber>
    </recommendedName>
</protein>
<feature type="binding site" evidence="7">
    <location>
        <begin position="6"/>
        <end position="10"/>
    </location>
    <ligand>
        <name>L-glutamate</name>
        <dbReference type="ChEBI" id="CHEBI:29985"/>
    </ligand>
</feature>
<comment type="cofactor">
    <cofactor evidence="7">
        <name>Zn(2+)</name>
        <dbReference type="ChEBI" id="CHEBI:29105"/>
    </cofactor>
    <text evidence="7">Binds 1 zinc ion per subunit.</text>
</comment>
<evidence type="ECO:0000256" key="7">
    <source>
        <dbReference type="HAMAP-Rule" id="MF_01428"/>
    </source>
</evidence>
<dbReference type="EC" id="6.1.1.-" evidence="7"/>
<feature type="binding site" evidence="7">
    <location>
        <position position="100"/>
    </location>
    <ligand>
        <name>Zn(2+)</name>
        <dbReference type="ChEBI" id="CHEBI:29105"/>
    </ligand>
</feature>
<dbReference type="InterPro" id="IPR022380">
    <property type="entry name" value="Glu-Q_tRNA(Asp)_Synthase"/>
</dbReference>
<keyword evidence="3 7" id="KW-0547">Nucleotide-binding</keyword>
<keyword evidence="8" id="KW-0648">Protein biosynthesis</keyword>
<keyword evidence="5 7" id="KW-0067">ATP-binding</keyword>
<keyword evidence="4 7" id="KW-0862">Zinc</keyword>
<keyword evidence="2 7" id="KW-0479">Metal-binding</keyword>
<dbReference type="NCBIfam" id="NF004314">
    <property type="entry name" value="PRK05710.1-3"/>
    <property type="match status" value="1"/>
</dbReference>
<feature type="domain" description="Glutamyl/glutaminyl-tRNA synthetase class Ib catalytic" evidence="9">
    <location>
        <begin position="6"/>
        <end position="237"/>
    </location>
</feature>
<keyword evidence="11" id="KW-1185">Reference proteome</keyword>
<dbReference type="OrthoDB" id="9807503at2"/>
<name>A0A1H9LFY1_9GAMM</name>
<dbReference type="InterPro" id="IPR014729">
    <property type="entry name" value="Rossmann-like_a/b/a_fold"/>
</dbReference>
<dbReference type="PANTHER" id="PTHR43311">
    <property type="entry name" value="GLUTAMATE--TRNA LIGASE"/>
    <property type="match status" value="1"/>
</dbReference>
<feature type="binding site" evidence="7">
    <location>
        <position position="228"/>
    </location>
    <ligand>
        <name>ATP</name>
        <dbReference type="ChEBI" id="CHEBI:30616"/>
    </ligand>
</feature>
<evidence type="ECO:0000313" key="10">
    <source>
        <dbReference type="EMBL" id="SER10159.1"/>
    </source>
</evidence>
<dbReference type="PANTHER" id="PTHR43311:SF1">
    <property type="entry name" value="GLUTAMYL-Q TRNA(ASP) SYNTHETASE"/>
    <property type="match status" value="1"/>
</dbReference>
<dbReference type="InterPro" id="IPR049940">
    <property type="entry name" value="GluQ/Sye"/>
</dbReference>
<dbReference type="GO" id="GO:0004818">
    <property type="term" value="F:glutamate-tRNA ligase activity"/>
    <property type="evidence" value="ECO:0007669"/>
    <property type="project" value="TreeGrafter"/>
</dbReference>
<evidence type="ECO:0000256" key="6">
    <source>
        <dbReference type="ARBA" id="ARBA00023146"/>
    </source>
</evidence>
<feature type="short sequence motif" description="'KMSKS' region" evidence="7">
    <location>
        <begin position="225"/>
        <end position="229"/>
    </location>
</feature>
<evidence type="ECO:0000256" key="8">
    <source>
        <dbReference type="RuleBase" id="RU363037"/>
    </source>
</evidence>
<gene>
    <name evidence="7" type="primary">gluQ</name>
    <name evidence="10" type="ORF">SAMN03080615_03923</name>
</gene>
<evidence type="ECO:0000256" key="2">
    <source>
        <dbReference type="ARBA" id="ARBA00022723"/>
    </source>
</evidence>
<dbReference type="GO" id="GO:0006400">
    <property type="term" value="P:tRNA modification"/>
    <property type="evidence" value="ECO:0007669"/>
    <property type="project" value="InterPro"/>
</dbReference>
<keyword evidence="1 7" id="KW-0436">Ligase</keyword>
<feature type="binding site" evidence="7">
    <location>
        <position position="114"/>
    </location>
    <ligand>
        <name>Zn(2+)</name>
        <dbReference type="ChEBI" id="CHEBI:29105"/>
    </ligand>
</feature>
<dbReference type="InterPro" id="IPR000924">
    <property type="entry name" value="Glu/Gln-tRNA-synth"/>
</dbReference>
<evidence type="ECO:0000256" key="3">
    <source>
        <dbReference type="ARBA" id="ARBA00022741"/>
    </source>
</evidence>
<accession>A0A1H9LFY1</accession>
<feature type="binding site" evidence="7">
    <location>
        <position position="42"/>
    </location>
    <ligand>
        <name>L-glutamate</name>
        <dbReference type="ChEBI" id="CHEBI:29985"/>
    </ligand>
</feature>
<dbReference type="Proteomes" id="UP000198749">
    <property type="component" value="Unassembled WGS sequence"/>
</dbReference>
<dbReference type="Gene3D" id="3.40.50.620">
    <property type="entry name" value="HUPs"/>
    <property type="match status" value="1"/>
</dbReference>
<dbReference type="InterPro" id="IPR020058">
    <property type="entry name" value="Glu/Gln-tRNA-synth_Ib_cat-dom"/>
</dbReference>
<evidence type="ECO:0000259" key="9">
    <source>
        <dbReference type="Pfam" id="PF00749"/>
    </source>
</evidence>
<dbReference type="Pfam" id="PF00749">
    <property type="entry name" value="tRNA-synt_1c"/>
    <property type="match status" value="1"/>
</dbReference>
<dbReference type="EMBL" id="FOGB01000017">
    <property type="protein sequence ID" value="SER10159.1"/>
    <property type="molecule type" value="Genomic_DNA"/>
</dbReference>
<proteinExistence type="inferred from homology"/>
<keyword evidence="6 7" id="KW-0030">Aminoacyl-tRNA synthetase</keyword>
<feature type="binding site" evidence="7">
    <location>
        <position position="118"/>
    </location>
    <ligand>
        <name>Zn(2+)</name>
        <dbReference type="ChEBI" id="CHEBI:29105"/>
    </ligand>
</feature>
<dbReference type="GO" id="GO:0006424">
    <property type="term" value="P:glutamyl-tRNA aminoacylation"/>
    <property type="evidence" value="ECO:0007669"/>
    <property type="project" value="InterPro"/>
</dbReference>
<evidence type="ECO:0000256" key="1">
    <source>
        <dbReference type="ARBA" id="ARBA00022598"/>
    </source>
</evidence>
<evidence type="ECO:0000256" key="5">
    <source>
        <dbReference type="ARBA" id="ARBA00022840"/>
    </source>
</evidence>
<organism evidence="10 11">
    <name type="scientific">Amphritea atlantica</name>
    <dbReference type="NCBI Taxonomy" id="355243"/>
    <lineage>
        <taxon>Bacteria</taxon>
        <taxon>Pseudomonadati</taxon>
        <taxon>Pseudomonadota</taxon>
        <taxon>Gammaproteobacteria</taxon>
        <taxon>Oceanospirillales</taxon>
        <taxon>Oceanospirillaceae</taxon>
        <taxon>Amphritea</taxon>
    </lineage>
</organism>
<feature type="binding site" evidence="7">
    <location>
        <position position="98"/>
    </location>
    <ligand>
        <name>Zn(2+)</name>
        <dbReference type="ChEBI" id="CHEBI:29105"/>
    </ligand>
</feature>
<dbReference type="NCBIfam" id="TIGR03838">
    <property type="entry name" value="queuosine_YadB"/>
    <property type="match status" value="1"/>
</dbReference>
<feature type="binding site" evidence="7">
    <location>
        <position position="169"/>
    </location>
    <ligand>
        <name>L-glutamate</name>
        <dbReference type="ChEBI" id="CHEBI:29985"/>
    </ligand>
</feature>
<comment type="similarity">
    <text evidence="7">Belongs to the class-I aminoacyl-tRNA synthetase family. GluQ subfamily.</text>
</comment>
<evidence type="ECO:0000313" key="11">
    <source>
        <dbReference type="Proteomes" id="UP000198749"/>
    </source>
</evidence>
<feature type="binding site" evidence="7">
    <location>
        <position position="187"/>
    </location>
    <ligand>
        <name>L-glutamate</name>
        <dbReference type="ChEBI" id="CHEBI:29985"/>
    </ligand>
</feature>